<feature type="region of interest" description="Disordered" evidence="7">
    <location>
        <begin position="238"/>
        <end position="259"/>
    </location>
</feature>
<dbReference type="InterPro" id="IPR036390">
    <property type="entry name" value="WH_DNA-bd_sf"/>
</dbReference>
<proteinExistence type="inferred from homology"/>
<comment type="caution">
    <text evidence="10">The sequence shown here is derived from an EMBL/GenBank/DDBJ whole genome shotgun (WGS) entry which is preliminary data.</text>
</comment>
<protein>
    <recommendedName>
        <fullName evidence="12">Sister chromatid cohesion 1 protein 2</fullName>
    </recommendedName>
</protein>
<evidence type="ECO:0000256" key="6">
    <source>
        <dbReference type="ARBA" id="ARBA00064543"/>
    </source>
</evidence>
<dbReference type="InterPro" id="IPR006909">
    <property type="entry name" value="Rad21/Rec8_C_eu"/>
</dbReference>
<dbReference type="GO" id="GO:0007059">
    <property type="term" value="P:chromosome segregation"/>
    <property type="evidence" value="ECO:0007669"/>
    <property type="project" value="UniProtKB-KW"/>
</dbReference>
<keyword evidence="5" id="KW-0539">Nucleus</keyword>
<name>A0AAD8TLM0_LOLMU</name>
<dbReference type="GO" id="GO:0005634">
    <property type="term" value="C:nucleus"/>
    <property type="evidence" value="ECO:0007669"/>
    <property type="project" value="UniProtKB-SubCell"/>
</dbReference>
<dbReference type="PANTHER" id="PTHR12585:SF73">
    <property type="entry name" value="SISTER CHROMATID COHESION 1 PROTEIN 2"/>
    <property type="match status" value="1"/>
</dbReference>
<dbReference type="InterPro" id="IPR039781">
    <property type="entry name" value="Rad21/Rec8-like"/>
</dbReference>
<evidence type="ECO:0008006" key="12">
    <source>
        <dbReference type="Google" id="ProtNLM"/>
    </source>
</evidence>
<dbReference type="InterPro" id="IPR006910">
    <property type="entry name" value="Rad21_Rec8_N"/>
</dbReference>
<keyword evidence="3" id="KW-0132">Cell division</keyword>
<feature type="region of interest" description="Disordered" evidence="7">
    <location>
        <begin position="272"/>
        <end position="311"/>
    </location>
</feature>
<dbReference type="CDD" id="cd21793">
    <property type="entry name" value="Rad21_Rec8_M_AtSYN1-like"/>
    <property type="match status" value="1"/>
</dbReference>
<keyword evidence="4" id="KW-0159">Chromosome partition</keyword>
<keyword evidence="3" id="KW-0131">Cell cycle</keyword>
<evidence type="ECO:0000313" key="11">
    <source>
        <dbReference type="Proteomes" id="UP001231189"/>
    </source>
</evidence>
<dbReference type="SUPFAM" id="SSF46785">
    <property type="entry name" value="Winged helix' DNA-binding domain"/>
    <property type="match status" value="1"/>
</dbReference>
<sequence>MFYSKKMLSKKGPLGTVWVAGVCGVAALTRDQVLRTNVVASVDKILPDVETTYRILGLLLLGVVRIYSKKVEYLYSECDQLLEASAEGKKRVPKRAKKGACARRLVIDEEDPVIAKKSARSGRTSRAENGVMSQTLVQIPEGHEPLDLPPIFTIPKRFELDSFDLQIPENREDEDDDHHQLPREDTLLEDEQHRTSCMYESYQRMPHADLDSACFMPACIALPTEVIGVIDEMPDLLYSSNKGDEPESDNQNTDPACFTPVKDVLPTEVVNTMAEGSGLPESRKVKKPRREVNGKENDDSACSLPESQEVQRSLNVVENAERADLDENRHVPEEPENGLLLAKSDTAASVEIPDIGSQDSLEPSTPEPMREGASGLLEKFMVATPAKNEKRQVLRKRRRGLYSKDYICNPIDRKDRRPVKRRAALVLFDETIVLPNVVVKEIIADAKDLVCKRRKAPHTYLDAWKVAKIGSLQDTFMDPLIQYSTSVHLRHSTTEDAPEIPCAESIKAKKCLSYEPAEKDELPKTPVGCYTESEQIHDGYECNGDTPYGNHAQVDGAESALPEEYRSKNHAALRNEPLMADIGNIVDEDIPMDETRDEDFPLSTRTRAVARCLHQLFEDQKCQQQEAIPITLGQALEGSKRKTTARFFYETLILKSRGLIEVNQENPYENIIIAATPQLEAVFQSPE</sequence>
<comment type="similarity">
    <text evidence="2">Belongs to the rad21 family.</text>
</comment>
<evidence type="ECO:0000259" key="8">
    <source>
        <dbReference type="Pfam" id="PF04824"/>
    </source>
</evidence>
<evidence type="ECO:0000256" key="4">
    <source>
        <dbReference type="ARBA" id="ARBA00022829"/>
    </source>
</evidence>
<organism evidence="10 11">
    <name type="scientific">Lolium multiflorum</name>
    <name type="common">Italian ryegrass</name>
    <name type="synonym">Lolium perenne subsp. multiflorum</name>
    <dbReference type="NCBI Taxonomy" id="4521"/>
    <lineage>
        <taxon>Eukaryota</taxon>
        <taxon>Viridiplantae</taxon>
        <taxon>Streptophyta</taxon>
        <taxon>Embryophyta</taxon>
        <taxon>Tracheophyta</taxon>
        <taxon>Spermatophyta</taxon>
        <taxon>Magnoliopsida</taxon>
        <taxon>Liliopsida</taxon>
        <taxon>Poales</taxon>
        <taxon>Poaceae</taxon>
        <taxon>BOP clade</taxon>
        <taxon>Pooideae</taxon>
        <taxon>Poodae</taxon>
        <taxon>Poeae</taxon>
        <taxon>Poeae Chloroplast Group 2 (Poeae type)</taxon>
        <taxon>Loliodinae</taxon>
        <taxon>Loliinae</taxon>
        <taxon>Lolium</taxon>
    </lineage>
</organism>
<comment type="subcellular location">
    <subcellularLocation>
        <location evidence="1">Nucleus</location>
    </subcellularLocation>
</comment>
<gene>
    <name evidence="10" type="ORF">QYE76_044780</name>
</gene>
<dbReference type="GO" id="GO:0008278">
    <property type="term" value="C:cohesin complex"/>
    <property type="evidence" value="ECO:0007669"/>
    <property type="project" value="InterPro"/>
</dbReference>
<dbReference type="Gene3D" id="1.10.10.580">
    <property type="entry name" value="Structural maintenance of chromosome 1. Chain E"/>
    <property type="match status" value="1"/>
</dbReference>
<dbReference type="InterPro" id="IPR023093">
    <property type="entry name" value="ScpA-like_C"/>
</dbReference>
<dbReference type="GO" id="GO:1990414">
    <property type="term" value="P:replication-born double-strand break repair via sister chromatid exchange"/>
    <property type="evidence" value="ECO:0007669"/>
    <property type="project" value="TreeGrafter"/>
</dbReference>
<comment type="subunit">
    <text evidence="6">Component of the cohesin complex.</text>
</comment>
<evidence type="ECO:0000259" key="9">
    <source>
        <dbReference type="Pfam" id="PF04825"/>
    </source>
</evidence>
<dbReference type="Pfam" id="PF04824">
    <property type="entry name" value="Rad21_Rec8"/>
    <property type="match status" value="1"/>
</dbReference>
<dbReference type="FunFam" id="1.10.10.580:FF:000002">
    <property type="entry name" value="Sister chromatid cohesion 1 protein 4"/>
    <property type="match status" value="1"/>
</dbReference>
<dbReference type="AlphaFoldDB" id="A0AAD8TLM0"/>
<evidence type="ECO:0000256" key="7">
    <source>
        <dbReference type="SAM" id="MobiDB-lite"/>
    </source>
</evidence>
<reference evidence="10" key="1">
    <citation type="submission" date="2023-07" db="EMBL/GenBank/DDBJ databases">
        <title>A chromosome-level genome assembly of Lolium multiflorum.</title>
        <authorList>
            <person name="Chen Y."/>
            <person name="Copetti D."/>
            <person name="Kolliker R."/>
            <person name="Studer B."/>
        </authorList>
    </citation>
    <scope>NUCLEOTIDE SEQUENCE</scope>
    <source>
        <strain evidence="10">02402/16</strain>
        <tissue evidence="10">Leaf</tissue>
    </source>
</reference>
<feature type="domain" description="Rad21/Rec8-like protein N-terminal" evidence="9">
    <location>
        <begin position="1"/>
        <end position="83"/>
    </location>
</feature>
<dbReference type="Pfam" id="PF04825">
    <property type="entry name" value="Rad21_Rec8_N"/>
    <property type="match status" value="1"/>
</dbReference>
<feature type="domain" description="Rad21/Rec8-like protein C-terminal eukaryotic" evidence="8">
    <location>
        <begin position="634"/>
        <end position="678"/>
    </location>
</feature>
<keyword evidence="11" id="KW-1185">Reference proteome</keyword>
<dbReference type="PANTHER" id="PTHR12585">
    <property type="entry name" value="SCC1 / RAD21 FAMILY MEMBER"/>
    <property type="match status" value="1"/>
</dbReference>
<evidence type="ECO:0000256" key="2">
    <source>
        <dbReference type="ARBA" id="ARBA00009870"/>
    </source>
</evidence>
<evidence type="ECO:0000256" key="5">
    <source>
        <dbReference type="ARBA" id="ARBA00023242"/>
    </source>
</evidence>
<dbReference type="GO" id="GO:0007062">
    <property type="term" value="P:sister chromatid cohesion"/>
    <property type="evidence" value="ECO:0007669"/>
    <property type="project" value="InterPro"/>
</dbReference>
<dbReference type="Proteomes" id="UP001231189">
    <property type="component" value="Unassembled WGS sequence"/>
</dbReference>
<evidence type="ECO:0000256" key="1">
    <source>
        <dbReference type="ARBA" id="ARBA00004123"/>
    </source>
</evidence>
<dbReference type="GO" id="GO:0003682">
    <property type="term" value="F:chromatin binding"/>
    <property type="evidence" value="ECO:0007669"/>
    <property type="project" value="TreeGrafter"/>
</dbReference>
<dbReference type="EMBL" id="JAUUTY010000002">
    <property type="protein sequence ID" value="KAK1683932.1"/>
    <property type="molecule type" value="Genomic_DNA"/>
</dbReference>
<evidence type="ECO:0000313" key="10">
    <source>
        <dbReference type="EMBL" id="KAK1683932.1"/>
    </source>
</evidence>
<accession>A0AAD8TLM0</accession>
<evidence type="ECO:0000256" key="3">
    <source>
        <dbReference type="ARBA" id="ARBA00022776"/>
    </source>
</evidence>
<keyword evidence="3" id="KW-0498">Mitosis</keyword>